<dbReference type="SUPFAM" id="SSF52200">
    <property type="entry name" value="Toll/Interleukin receptor TIR domain"/>
    <property type="match status" value="1"/>
</dbReference>
<dbReference type="InterPro" id="IPR000157">
    <property type="entry name" value="TIR_dom"/>
</dbReference>
<dbReference type="EMBL" id="BNAR01000009">
    <property type="protein sequence ID" value="GHH49222.1"/>
    <property type="molecule type" value="Genomic_DNA"/>
</dbReference>
<name>A0ABQ3MUP2_9PSEU</name>
<organism evidence="2 3">
    <name type="scientific">Lentzea cavernae</name>
    <dbReference type="NCBI Taxonomy" id="2020703"/>
    <lineage>
        <taxon>Bacteria</taxon>
        <taxon>Bacillati</taxon>
        <taxon>Actinomycetota</taxon>
        <taxon>Actinomycetes</taxon>
        <taxon>Pseudonocardiales</taxon>
        <taxon>Pseudonocardiaceae</taxon>
        <taxon>Lentzea</taxon>
    </lineage>
</organism>
<evidence type="ECO:0000313" key="2">
    <source>
        <dbReference type="EMBL" id="GHH49222.1"/>
    </source>
</evidence>
<comment type="caution">
    <text evidence="2">The sequence shown here is derived from an EMBL/GenBank/DDBJ whole genome shotgun (WGS) entry which is preliminary data.</text>
</comment>
<gene>
    <name evidence="2" type="ORF">GCM10017774_56240</name>
</gene>
<keyword evidence="3" id="KW-1185">Reference proteome</keyword>
<accession>A0ABQ3MUP2</accession>
<evidence type="ECO:0000259" key="1">
    <source>
        <dbReference type="SMART" id="SM00255"/>
    </source>
</evidence>
<proteinExistence type="predicted"/>
<sequence>MTDPEYDVCLSFADEQRAYVDEVARLLRQNKIKVFYDRYEQVNLWGKDLYEHLDSVYREQARYCIIFASEQYAEKVWTSHERKSAQSRALIENAEYILPTRFDDTEIPGLRPTVGYIDLRTTTPEQLAKMFEEKLTGSQSATPEALAPANYSLAPVSDIEQAALLSLRPTAWEYILFAGVISRGKIKLQPKLRDHRIRYARRVRKISDKVEAVDYMADRMDGALGIAEDFMKIFSVEAQEWAFGPRGEPGNSDNIIHLGNRFTDSYEDFLDWSADLRGTSVDDELKELYELGARFMDQPIQQVGDFIDFYVSQLADVTAKAASEEGEVGVQIDFVLSIDEAVSGQYATERERIMRSLGFQ</sequence>
<dbReference type="Proteomes" id="UP000605568">
    <property type="component" value="Unassembled WGS sequence"/>
</dbReference>
<dbReference type="Gene3D" id="3.40.50.10140">
    <property type="entry name" value="Toll/interleukin-1 receptor homology (TIR) domain"/>
    <property type="match status" value="1"/>
</dbReference>
<reference evidence="3" key="1">
    <citation type="journal article" date="2019" name="Int. J. Syst. Evol. Microbiol.">
        <title>The Global Catalogue of Microorganisms (GCM) 10K type strain sequencing project: providing services to taxonomists for standard genome sequencing and annotation.</title>
        <authorList>
            <consortium name="The Broad Institute Genomics Platform"/>
            <consortium name="The Broad Institute Genome Sequencing Center for Infectious Disease"/>
            <person name="Wu L."/>
            <person name="Ma J."/>
        </authorList>
    </citation>
    <scope>NUCLEOTIDE SEQUENCE [LARGE SCALE GENOMIC DNA]</scope>
    <source>
        <strain evidence="3">CGMCC 4.7367</strain>
    </source>
</reference>
<protein>
    <recommendedName>
        <fullName evidence="1">TIR domain-containing protein</fullName>
    </recommendedName>
</protein>
<dbReference type="SMART" id="SM00255">
    <property type="entry name" value="TIR"/>
    <property type="match status" value="1"/>
</dbReference>
<feature type="domain" description="TIR" evidence="1">
    <location>
        <begin position="5"/>
        <end position="145"/>
    </location>
</feature>
<dbReference type="Pfam" id="PF13676">
    <property type="entry name" value="TIR_2"/>
    <property type="match status" value="1"/>
</dbReference>
<dbReference type="InterPro" id="IPR035897">
    <property type="entry name" value="Toll_tir_struct_dom_sf"/>
</dbReference>
<evidence type="ECO:0000313" key="3">
    <source>
        <dbReference type="Proteomes" id="UP000605568"/>
    </source>
</evidence>
<dbReference type="RefSeq" id="WP_191302324.1">
    <property type="nucleotide sequence ID" value="NZ_BNAR01000009.1"/>
</dbReference>